<comment type="similarity">
    <text evidence="1">Belongs to the CapA family.</text>
</comment>
<feature type="domain" description="Capsule synthesis protein CapA" evidence="4">
    <location>
        <begin position="52"/>
        <end position="290"/>
    </location>
</feature>
<feature type="region of interest" description="Disordered" evidence="2">
    <location>
        <begin position="23"/>
        <end position="49"/>
    </location>
</feature>
<protein>
    <submittedName>
        <fullName evidence="5">Capsular polysaccharide biosynthesis protein</fullName>
    </submittedName>
</protein>
<evidence type="ECO:0000259" key="4">
    <source>
        <dbReference type="SMART" id="SM00854"/>
    </source>
</evidence>
<keyword evidence="6" id="KW-1185">Reference proteome</keyword>
<organism evidence="5 6">
    <name type="scientific">Phytohabitans aurantiacus</name>
    <dbReference type="NCBI Taxonomy" id="3016789"/>
    <lineage>
        <taxon>Bacteria</taxon>
        <taxon>Bacillati</taxon>
        <taxon>Actinomycetota</taxon>
        <taxon>Actinomycetes</taxon>
        <taxon>Micromonosporales</taxon>
        <taxon>Micromonosporaceae</taxon>
    </lineage>
</organism>
<gene>
    <name evidence="5" type="ORF">Pa4123_13770</name>
</gene>
<evidence type="ECO:0000313" key="6">
    <source>
        <dbReference type="Proteomes" id="UP001144280"/>
    </source>
</evidence>
<feature type="compositionally biased region" description="Pro residues" evidence="2">
    <location>
        <begin position="24"/>
        <end position="48"/>
    </location>
</feature>
<feature type="chain" id="PRO_5045277246" evidence="3">
    <location>
        <begin position="21"/>
        <end position="352"/>
    </location>
</feature>
<proteinExistence type="inferred from homology"/>
<dbReference type="SMART" id="SM00854">
    <property type="entry name" value="PGA_cap"/>
    <property type="match status" value="1"/>
</dbReference>
<reference evidence="5" key="1">
    <citation type="submission" date="2022-12" db="EMBL/GenBank/DDBJ databases">
        <title>New Phytohabitans aurantiacus sp. RD004123 nov., an actinomycete isolated from soil.</title>
        <authorList>
            <person name="Triningsih D.W."/>
            <person name="Harunari E."/>
            <person name="Igarashi Y."/>
        </authorList>
    </citation>
    <scope>NUCLEOTIDE SEQUENCE</scope>
    <source>
        <strain evidence="5">RD004123</strain>
    </source>
</reference>
<dbReference type="Pfam" id="PF09587">
    <property type="entry name" value="PGA_cap"/>
    <property type="match status" value="1"/>
</dbReference>
<dbReference type="SUPFAM" id="SSF56300">
    <property type="entry name" value="Metallo-dependent phosphatases"/>
    <property type="match status" value="1"/>
</dbReference>
<sequence>MAWGRGCVAAVLVVCLAAGCGDDPSPPTTSPSPPATAPTSAPPSPTPSPEVTLAFGGDVHFTGRTARLLREPAKAFGDAIPLLSNADLTIVNLETAVTTRGKPEPKQYHFRAPTSTYAALRGAGIDAVSLANNHALDYGQTGLLDTLDSAKREAYPVFGAGRNATEAYRPWTTEVRGVRVAVLGFSQIRTLASTWAARDDRPGIAMAWDVPRATAAVAAARRDADLVIVYNHWGQEGNECPTADQKRFAGKLAAAGADIIVGTHAHTLQGDGWLAGTYVAYGLGNFLWYGDSASTQTGVLRLAVRGRQVVRNEFVPAIVSGTGQPEPLTGAAAKRQRDRFAALRECTGLTGR</sequence>
<dbReference type="InterPro" id="IPR052169">
    <property type="entry name" value="CW_Biosynth-Accessory"/>
</dbReference>
<keyword evidence="3" id="KW-0732">Signal</keyword>
<evidence type="ECO:0000256" key="3">
    <source>
        <dbReference type="SAM" id="SignalP"/>
    </source>
</evidence>
<dbReference type="Gene3D" id="3.60.21.10">
    <property type="match status" value="1"/>
</dbReference>
<feature type="signal peptide" evidence="3">
    <location>
        <begin position="1"/>
        <end position="20"/>
    </location>
</feature>
<dbReference type="PANTHER" id="PTHR33393:SF13">
    <property type="entry name" value="PGA BIOSYNTHESIS PROTEIN CAPA"/>
    <property type="match status" value="1"/>
</dbReference>
<accession>A0ABQ5QQV0</accession>
<dbReference type="EMBL" id="BSDI01000006">
    <property type="protein sequence ID" value="GLH96104.1"/>
    <property type="molecule type" value="Genomic_DNA"/>
</dbReference>
<dbReference type="PROSITE" id="PS51257">
    <property type="entry name" value="PROKAR_LIPOPROTEIN"/>
    <property type="match status" value="1"/>
</dbReference>
<dbReference type="PANTHER" id="PTHR33393">
    <property type="entry name" value="POLYGLUTAMINE SYNTHESIS ACCESSORY PROTEIN RV0574C-RELATED"/>
    <property type="match status" value="1"/>
</dbReference>
<evidence type="ECO:0000256" key="1">
    <source>
        <dbReference type="ARBA" id="ARBA00005662"/>
    </source>
</evidence>
<dbReference type="InterPro" id="IPR019079">
    <property type="entry name" value="Capsule_synth_CapA"/>
</dbReference>
<comment type="caution">
    <text evidence="5">The sequence shown here is derived from an EMBL/GenBank/DDBJ whole genome shotgun (WGS) entry which is preliminary data.</text>
</comment>
<dbReference type="RefSeq" id="WP_281893242.1">
    <property type="nucleotide sequence ID" value="NZ_BSDI01000006.1"/>
</dbReference>
<evidence type="ECO:0000256" key="2">
    <source>
        <dbReference type="SAM" id="MobiDB-lite"/>
    </source>
</evidence>
<evidence type="ECO:0000313" key="5">
    <source>
        <dbReference type="EMBL" id="GLH96104.1"/>
    </source>
</evidence>
<dbReference type="Proteomes" id="UP001144280">
    <property type="component" value="Unassembled WGS sequence"/>
</dbReference>
<dbReference type="InterPro" id="IPR029052">
    <property type="entry name" value="Metallo-depent_PP-like"/>
</dbReference>
<dbReference type="CDD" id="cd07381">
    <property type="entry name" value="MPP_CapA"/>
    <property type="match status" value="1"/>
</dbReference>
<name>A0ABQ5QQV0_9ACTN</name>